<dbReference type="Pfam" id="PF02608">
    <property type="entry name" value="Bmp"/>
    <property type="match status" value="1"/>
</dbReference>
<evidence type="ECO:0000256" key="4">
    <source>
        <dbReference type="ARBA" id="ARBA00022729"/>
    </source>
</evidence>
<dbReference type="Gene3D" id="3.40.50.2300">
    <property type="match status" value="2"/>
</dbReference>
<gene>
    <name evidence="8" type="primary">tmpC_23</name>
    <name evidence="8" type="ORF">SDC9_121553</name>
</gene>
<dbReference type="InterPro" id="IPR028082">
    <property type="entry name" value="Peripla_BP_I"/>
</dbReference>
<dbReference type="EMBL" id="VSSQ01026049">
    <property type="protein sequence ID" value="MPM74565.1"/>
    <property type="molecule type" value="Genomic_DNA"/>
</dbReference>
<comment type="caution">
    <text evidence="8">The sequence shown here is derived from an EMBL/GenBank/DDBJ whole genome shotgun (WGS) entry which is preliminary data.</text>
</comment>
<keyword evidence="5" id="KW-0472">Membrane</keyword>
<proteinExistence type="inferred from homology"/>
<evidence type="ECO:0000256" key="2">
    <source>
        <dbReference type="ARBA" id="ARBA00008610"/>
    </source>
</evidence>
<keyword evidence="3" id="KW-1003">Cell membrane</keyword>
<sequence>MCYLIVVFAAAMTSETSVKNINPEKVVGFVGGEDSPVINDFLYGFLEGVKATDPEVKVDTRYVTNYYDTAVAKELASSMINDNKADIIWGVAGLAGNGAAEAAQESGKAWFIGVDSDQELTLQEQLAAITLTSGLKNVGQSIIWIFDQMDAGKTYWGQAVYLGLTEGGVGIATEHNFATIAPKSVQDKVMAAEAAVRDGSIVVSSALTDETKGVVDLRTAMQP</sequence>
<organism evidence="8">
    <name type="scientific">bioreactor metagenome</name>
    <dbReference type="NCBI Taxonomy" id="1076179"/>
    <lineage>
        <taxon>unclassified sequences</taxon>
        <taxon>metagenomes</taxon>
        <taxon>ecological metagenomes</taxon>
    </lineage>
</organism>
<dbReference type="PANTHER" id="PTHR34296">
    <property type="entry name" value="TRANSCRIPTIONAL ACTIVATOR PROTEIN MED"/>
    <property type="match status" value="1"/>
</dbReference>
<dbReference type="SUPFAM" id="SSF53822">
    <property type="entry name" value="Periplasmic binding protein-like I"/>
    <property type="match status" value="1"/>
</dbReference>
<dbReference type="PANTHER" id="PTHR34296:SF2">
    <property type="entry name" value="ABC TRANSPORTER GUANOSINE-BINDING PROTEIN NUPN"/>
    <property type="match status" value="1"/>
</dbReference>
<protein>
    <submittedName>
        <fullName evidence="8">Membrane lipoprotein TmpC</fullName>
    </submittedName>
</protein>
<evidence type="ECO:0000256" key="6">
    <source>
        <dbReference type="ARBA" id="ARBA00023288"/>
    </source>
</evidence>
<evidence type="ECO:0000259" key="7">
    <source>
        <dbReference type="Pfam" id="PF02608"/>
    </source>
</evidence>
<accession>A0A645CCB1</accession>
<reference evidence="8" key="1">
    <citation type="submission" date="2019-08" db="EMBL/GenBank/DDBJ databases">
        <authorList>
            <person name="Kucharzyk K."/>
            <person name="Murdoch R.W."/>
            <person name="Higgins S."/>
            <person name="Loffler F."/>
        </authorList>
    </citation>
    <scope>NUCLEOTIDE SEQUENCE</scope>
</reference>
<evidence type="ECO:0000256" key="1">
    <source>
        <dbReference type="ARBA" id="ARBA00004193"/>
    </source>
</evidence>
<keyword evidence="4" id="KW-0732">Signal</keyword>
<dbReference type="AlphaFoldDB" id="A0A645CCB1"/>
<keyword evidence="6 8" id="KW-0449">Lipoprotein</keyword>
<name>A0A645CCB1_9ZZZZ</name>
<evidence type="ECO:0000313" key="8">
    <source>
        <dbReference type="EMBL" id="MPM74565.1"/>
    </source>
</evidence>
<comment type="similarity">
    <text evidence="2">Belongs to the BMP lipoprotein family.</text>
</comment>
<dbReference type="InterPro" id="IPR050957">
    <property type="entry name" value="BMP_lipoprotein"/>
</dbReference>
<dbReference type="GO" id="GO:0005886">
    <property type="term" value="C:plasma membrane"/>
    <property type="evidence" value="ECO:0007669"/>
    <property type="project" value="UniProtKB-SubCell"/>
</dbReference>
<comment type="subcellular location">
    <subcellularLocation>
        <location evidence="1">Cell membrane</location>
        <topology evidence="1">Lipid-anchor</topology>
    </subcellularLocation>
</comment>
<feature type="domain" description="ABC transporter substrate-binding protein PnrA-like" evidence="7">
    <location>
        <begin position="25"/>
        <end position="177"/>
    </location>
</feature>
<evidence type="ECO:0000256" key="5">
    <source>
        <dbReference type="ARBA" id="ARBA00023136"/>
    </source>
</evidence>
<evidence type="ECO:0000256" key="3">
    <source>
        <dbReference type="ARBA" id="ARBA00022475"/>
    </source>
</evidence>
<dbReference type="InterPro" id="IPR003760">
    <property type="entry name" value="PnrA-like"/>
</dbReference>